<feature type="non-terminal residue" evidence="3">
    <location>
        <position position="654"/>
    </location>
</feature>
<feature type="compositionally biased region" description="Acidic residues" evidence="1">
    <location>
        <begin position="207"/>
        <end position="223"/>
    </location>
</feature>
<gene>
    <name evidence="3" type="primary">rplM</name>
    <name evidence="3" type="ORF">SNAT2548_LOCUS12325</name>
</gene>
<evidence type="ECO:0000313" key="3">
    <source>
        <dbReference type="EMBL" id="CAE7250629.1"/>
    </source>
</evidence>
<organism evidence="3 4">
    <name type="scientific">Symbiodinium natans</name>
    <dbReference type="NCBI Taxonomy" id="878477"/>
    <lineage>
        <taxon>Eukaryota</taxon>
        <taxon>Sar</taxon>
        <taxon>Alveolata</taxon>
        <taxon>Dinophyceae</taxon>
        <taxon>Suessiales</taxon>
        <taxon>Symbiodiniaceae</taxon>
        <taxon>Symbiodinium</taxon>
    </lineage>
</organism>
<dbReference type="EMBL" id="CAJNDS010001177">
    <property type="protein sequence ID" value="CAE7250629.1"/>
    <property type="molecule type" value="Genomic_DNA"/>
</dbReference>
<reference evidence="3" key="1">
    <citation type="submission" date="2021-02" db="EMBL/GenBank/DDBJ databases">
        <authorList>
            <person name="Dougan E. K."/>
            <person name="Rhodes N."/>
            <person name="Thang M."/>
            <person name="Chan C."/>
        </authorList>
    </citation>
    <scope>NUCLEOTIDE SEQUENCE</scope>
</reference>
<accession>A0A812M1I0</accession>
<evidence type="ECO:0000256" key="1">
    <source>
        <dbReference type="SAM" id="MobiDB-lite"/>
    </source>
</evidence>
<dbReference type="AlphaFoldDB" id="A0A812M1I0"/>
<dbReference type="InterPro" id="IPR001763">
    <property type="entry name" value="Rhodanese-like_dom"/>
</dbReference>
<dbReference type="PROSITE" id="PS50206">
    <property type="entry name" value="RHODANESE_3"/>
    <property type="match status" value="1"/>
</dbReference>
<feature type="region of interest" description="Disordered" evidence="1">
    <location>
        <begin position="546"/>
        <end position="567"/>
    </location>
</feature>
<evidence type="ECO:0000313" key="4">
    <source>
        <dbReference type="Proteomes" id="UP000604046"/>
    </source>
</evidence>
<evidence type="ECO:0000259" key="2">
    <source>
        <dbReference type="PROSITE" id="PS50206"/>
    </source>
</evidence>
<protein>
    <submittedName>
        <fullName evidence="3">RplM protein</fullName>
    </submittedName>
</protein>
<dbReference type="Proteomes" id="UP000604046">
    <property type="component" value="Unassembled WGS sequence"/>
</dbReference>
<keyword evidence="4" id="KW-1185">Reference proteome</keyword>
<proteinExistence type="predicted"/>
<feature type="compositionally biased region" description="Basic and acidic residues" evidence="1">
    <location>
        <begin position="224"/>
        <end position="233"/>
    </location>
</feature>
<feature type="domain" description="Rhodanese" evidence="2">
    <location>
        <begin position="627"/>
        <end position="648"/>
    </location>
</feature>
<dbReference type="OrthoDB" id="445377at2759"/>
<sequence>MANKTLEFFAVPAAEVLLPGEQDLAKVEVKCVSEMPILKIDARLIVADDEGVQHKAFNYAWEKLHLRGFQEVYNPRGAHYSVVEIEFDLTLGPLAGNFDHGAFKSGDKLEAKRDAFEAYLEEQDEDYFEQFAERVSRDSGQPYDPDLHPGDCMAEYMSSRALRNRGQYVPRQVYVKQKAWFGLHSALRDMLKDWTVQEERVPGDQPAEQDEGDPGAEAEEAEEETPREPRNKSELYQMFNKKGPTNMIAGFMSDPYLRQVAHMITHISQPLEDAYHAALEAASQGWHDQADFAARRSLGSFTDTVYQLLATLQKAPLHDALGMTKATRQVAPAEMAAWASAEQELLRTCHEFAACLSANVFWSNAHYFMSLPAFLASILSKRRAERETAMTHARSLVSAVIDAEKHQSEHPAAWQALLDDLAWHKQQLPRETMALCLQSGFDSNDVRLKQLAKRLYLGSPSTKDTLENTFAFLHRKASTHSTNFKMSDACKWLYSIVSPYAETGGCPQLLPERSDFATVLGPNGFPDRNYANRHMFAPKKTQLPKPTVLHRPKDMKKSKWRSSGPLSQQRSSAAAAYLIADKADTWSNLDLCWVGRSVCVENCLSLQASNFFKQGSVFKYESEVEDEEFYVLSLGFRRWAAAGYPLERVSVEGK</sequence>
<comment type="caution">
    <text evidence="3">The sequence shown here is derived from an EMBL/GenBank/DDBJ whole genome shotgun (WGS) entry which is preliminary data.</text>
</comment>
<feature type="region of interest" description="Disordered" evidence="1">
    <location>
        <begin position="200"/>
        <end position="234"/>
    </location>
</feature>
<name>A0A812M1I0_9DINO</name>